<keyword evidence="2" id="KW-1133">Transmembrane helix</keyword>
<dbReference type="GO" id="GO:0005876">
    <property type="term" value="C:spindle microtubule"/>
    <property type="evidence" value="ECO:0007669"/>
    <property type="project" value="TreeGrafter"/>
</dbReference>
<dbReference type="PANTHER" id="PTHR16056">
    <property type="entry name" value="REGULATOR OF MICROTUBULE DYNAMICS PROTEIN"/>
    <property type="match status" value="1"/>
</dbReference>
<dbReference type="GO" id="GO:0008017">
    <property type="term" value="F:microtubule binding"/>
    <property type="evidence" value="ECO:0007669"/>
    <property type="project" value="TreeGrafter"/>
</dbReference>
<dbReference type="AlphaFoldDB" id="A0A914GXC5"/>
<dbReference type="PANTHER" id="PTHR16056:SF20">
    <property type="entry name" value="C2H2-TYPE DOMAIN-CONTAINING PROTEIN-RELATED"/>
    <property type="match status" value="1"/>
</dbReference>
<dbReference type="GO" id="GO:0097431">
    <property type="term" value="C:mitotic spindle pole"/>
    <property type="evidence" value="ECO:0007669"/>
    <property type="project" value="TreeGrafter"/>
</dbReference>
<evidence type="ECO:0000256" key="1">
    <source>
        <dbReference type="SAM" id="Coils"/>
    </source>
</evidence>
<dbReference type="Gene3D" id="1.25.40.10">
    <property type="entry name" value="Tetratricopeptide repeat domain"/>
    <property type="match status" value="1"/>
</dbReference>
<sequence length="378" mass="42413">MDSKSAVVGTGTIIIVVAAAGVVTTIQAGIIALLYRKCAKLTRKLQELQRENSQSVLSLRSEIVGLRNIVNLLERRIAESRAGLFSNSAQDSQRIGIGRVKSVNSVSEGEYADAVDDPDFFRSSSKMERPKVTAAAAEREYLEHFDRLHETGKHSEAYDELVKANRESDPEFLWRLARACHQMASLLEPKNPKKKEFLDEAHRYATAAYEMREDEFNVVKWMAAVTGSRTDFLATKERIEQGNLFKDLLNKALAINPEETTLLHMRGRFAYSVAGLSWLERKAASALYGNPPEGTYDEAIADFLAVTQHKPEWLENLLFLGKAYLAKGDKKSALLHLEKAVAANSCGDENVEEESEYLKEAKQLDQIIRRNYKTKIIS</sequence>
<dbReference type="GO" id="GO:0005739">
    <property type="term" value="C:mitochondrion"/>
    <property type="evidence" value="ECO:0007669"/>
    <property type="project" value="TreeGrafter"/>
</dbReference>
<keyword evidence="3" id="KW-1185">Reference proteome</keyword>
<dbReference type="Pfam" id="PF21033">
    <property type="entry name" value="RMD1-3"/>
    <property type="match status" value="1"/>
</dbReference>
<evidence type="ECO:0000313" key="3">
    <source>
        <dbReference type="Proteomes" id="UP000887572"/>
    </source>
</evidence>
<organism evidence="3 4">
    <name type="scientific">Globodera rostochiensis</name>
    <name type="common">Golden nematode worm</name>
    <name type="synonym">Heterodera rostochiensis</name>
    <dbReference type="NCBI Taxonomy" id="31243"/>
    <lineage>
        <taxon>Eukaryota</taxon>
        <taxon>Metazoa</taxon>
        <taxon>Ecdysozoa</taxon>
        <taxon>Nematoda</taxon>
        <taxon>Chromadorea</taxon>
        <taxon>Rhabditida</taxon>
        <taxon>Tylenchina</taxon>
        <taxon>Tylenchomorpha</taxon>
        <taxon>Tylenchoidea</taxon>
        <taxon>Heteroderidae</taxon>
        <taxon>Heteroderinae</taxon>
        <taxon>Globodera</taxon>
    </lineage>
</organism>
<dbReference type="WBParaSite" id="Gr19_v10_g11255.t1">
    <property type="protein sequence ID" value="Gr19_v10_g11255.t1"/>
    <property type="gene ID" value="Gr19_v10_g11255"/>
</dbReference>
<keyword evidence="2" id="KW-0472">Membrane</keyword>
<dbReference type="SUPFAM" id="SSF48452">
    <property type="entry name" value="TPR-like"/>
    <property type="match status" value="1"/>
</dbReference>
<proteinExistence type="predicted"/>
<feature type="coiled-coil region" evidence="1">
    <location>
        <begin position="31"/>
        <end position="58"/>
    </location>
</feature>
<feature type="transmembrane region" description="Helical" evidence="2">
    <location>
        <begin position="12"/>
        <end position="35"/>
    </location>
</feature>
<accession>A0A914GXC5</accession>
<protein>
    <submittedName>
        <fullName evidence="4">Regulator of microtubule dynamics protein 1</fullName>
    </submittedName>
</protein>
<keyword evidence="1" id="KW-0175">Coiled coil</keyword>
<keyword evidence="2" id="KW-0812">Transmembrane</keyword>
<dbReference type="Proteomes" id="UP000887572">
    <property type="component" value="Unplaced"/>
</dbReference>
<name>A0A914GXC5_GLORO</name>
<reference evidence="4" key="1">
    <citation type="submission" date="2022-11" db="UniProtKB">
        <authorList>
            <consortium name="WormBaseParasite"/>
        </authorList>
    </citation>
    <scope>IDENTIFICATION</scope>
</reference>
<dbReference type="InterPro" id="IPR011990">
    <property type="entry name" value="TPR-like_helical_dom_sf"/>
</dbReference>
<dbReference type="InterPro" id="IPR049039">
    <property type="entry name" value="RMD1-3_a_helical_rpt"/>
</dbReference>
<evidence type="ECO:0000256" key="2">
    <source>
        <dbReference type="SAM" id="Phobius"/>
    </source>
</evidence>
<evidence type="ECO:0000313" key="4">
    <source>
        <dbReference type="WBParaSite" id="Gr19_v10_g11255.t1"/>
    </source>
</evidence>